<keyword evidence="5 7" id="KW-1133">Transmembrane helix</keyword>
<organism evidence="9 10">
    <name type="scientific">Aureimonas fodinaquatilis</name>
    <dbReference type="NCBI Taxonomy" id="2565783"/>
    <lineage>
        <taxon>Bacteria</taxon>
        <taxon>Pseudomonadati</taxon>
        <taxon>Pseudomonadota</taxon>
        <taxon>Alphaproteobacteria</taxon>
        <taxon>Hyphomicrobiales</taxon>
        <taxon>Aurantimonadaceae</taxon>
        <taxon>Aureimonas</taxon>
    </lineage>
</organism>
<dbReference type="Pfam" id="PF07690">
    <property type="entry name" value="MFS_1"/>
    <property type="match status" value="1"/>
</dbReference>
<comment type="caution">
    <text evidence="9">The sequence shown here is derived from an EMBL/GenBank/DDBJ whole genome shotgun (WGS) entry which is preliminary data.</text>
</comment>
<feature type="transmembrane region" description="Helical" evidence="7">
    <location>
        <begin position="432"/>
        <end position="451"/>
    </location>
</feature>
<feature type="transmembrane region" description="Helical" evidence="7">
    <location>
        <begin position="275"/>
        <end position="300"/>
    </location>
</feature>
<dbReference type="PANTHER" id="PTHR42718">
    <property type="entry name" value="MAJOR FACILITATOR SUPERFAMILY MULTIDRUG TRANSPORTER MFSC"/>
    <property type="match status" value="1"/>
</dbReference>
<dbReference type="InterPro" id="IPR020846">
    <property type="entry name" value="MFS_dom"/>
</dbReference>
<name>A0A5B0E081_9HYPH</name>
<evidence type="ECO:0000256" key="6">
    <source>
        <dbReference type="ARBA" id="ARBA00023136"/>
    </source>
</evidence>
<dbReference type="PRINTS" id="PR01036">
    <property type="entry name" value="TCRTETB"/>
</dbReference>
<feature type="transmembrane region" description="Helical" evidence="7">
    <location>
        <begin position="312"/>
        <end position="329"/>
    </location>
</feature>
<keyword evidence="4 7" id="KW-0812">Transmembrane</keyword>
<feature type="transmembrane region" description="Helical" evidence="7">
    <location>
        <begin position="210"/>
        <end position="229"/>
    </location>
</feature>
<dbReference type="GO" id="GO:0005886">
    <property type="term" value="C:plasma membrane"/>
    <property type="evidence" value="ECO:0007669"/>
    <property type="project" value="UniProtKB-SubCell"/>
</dbReference>
<dbReference type="EMBL" id="VTWH01000002">
    <property type="protein sequence ID" value="KAA0970889.1"/>
    <property type="molecule type" value="Genomic_DNA"/>
</dbReference>
<evidence type="ECO:0000313" key="9">
    <source>
        <dbReference type="EMBL" id="KAA0970889.1"/>
    </source>
</evidence>
<feature type="transmembrane region" description="Helical" evidence="7">
    <location>
        <begin position="117"/>
        <end position="138"/>
    </location>
</feature>
<proteinExistence type="predicted"/>
<evidence type="ECO:0000313" key="10">
    <source>
        <dbReference type="Proteomes" id="UP000324738"/>
    </source>
</evidence>
<dbReference type="InterPro" id="IPR011701">
    <property type="entry name" value="MFS"/>
</dbReference>
<feature type="transmembrane region" description="Helical" evidence="7">
    <location>
        <begin position="25"/>
        <end position="50"/>
    </location>
</feature>
<keyword evidence="2" id="KW-0813">Transport</keyword>
<feature type="transmembrane region" description="Helical" evidence="7">
    <location>
        <begin position="150"/>
        <end position="174"/>
    </location>
</feature>
<dbReference type="GO" id="GO:0022857">
    <property type="term" value="F:transmembrane transporter activity"/>
    <property type="evidence" value="ECO:0007669"/>
    <property type="project" value="InterPro"/>
</dbReference>
<keyword evidence="10" id="KW-1185">Reference proteome</keyword>
<evidence type="ECO:0000256" key="3">
    <source>
        <dbReference type="ARBA" id="ARBA00022475"/>
    </source>
</evidence>
<evidence type="ECO:0000256" key="7">
    <source>
        <dbReference type="SAM" id="Phobius"/>
    </source>
</evidence>
<dbReference type="Gene3D" id="1.20.1250.20">
    <property type="entry name" value="MFS general substrate transporter like domains"/>
    <property type="match status" value="1"/>
</dbReference>
<feature type="transmembrane region" description="Helical" evidence="7">
    <location>
        <begin position="93"/>
        <end position="111"/>
    </location>
</feature>
<feature type="domain" description="Major facilitator superfamily (MFS) profile" evidence="8">
    <location>
        <begin position="26"/>
        <end position="455"/>
    </location>
</feature>
<dbReference type="PANTHER" id="PTHR42718:SF46">
    <property type="entry name" value="BLR6921 PROTEIN"/>
    <property type="match status" value="1"/>
</dbReference>
<accession>A0A5B0E081</accession>
<dbReference type="CDD" id="cd17321">
    <property type="entry name" value="MFS_MMR_MDR_like"/>
    <property type="match status" value="1"/>
</dbReference>
<keyword evidence="6 7" id="KW-0472">Membrane</keyword>
<gene>
    <name evidence="9" type="ORF">FPY71_10500</name>
</gene>
<evidence type="ECO:0000256" key="5">
    <source>
        <dbReference type="ARBA" id="ARBA00022989"/>
    </source>
</evidence>
<dbReference type="Gene3D" id="1.20.1720.10">
    <property type="entry name" value="Multidrug resistance protein D"/>
    <property type="match status" value="1"/>
</dbReference>
<dbReference type="SUPFAM" id="SSF103473">
    <property type="entry name" value="MFS general substrate transporter"/>
    <property type="match status" value="1"/>
</dbReference>
<dbReference type="AlphaFoldDB" id="A0A5B0E081"/>
<dbReference type="RefSeq" id="WP_149300201.1">
    <property type="nucleotide sequence ID" value="NZ_VTWH01000002.1"/>
</dbReference>
<protein>
    <submittedName>
        <fullName evidence="9">MFS transporter</fullName>
    </submittedName>
</protein>
<keyword evidence="3" id="KW-1003">Cell membrane</keyword>
<dbReference type="InterPro" id="IPR036259">
    <property type="entry name" value="MFS_trans_sf"/>
</dbReference>
<dbReference type="OrthoDB" id="2414439at2"/>
<feature type="transmembrane region" description="Helical" evidence="7">
    <location>
        <begin position="341"/>
        <end position="359"/>
    </location>
</feature>
<feature type="transmembrane region" description="Helical" evidence="7">
    <location>
        <begin position="235"/>
        <end position="254"/>
    </location>
</feature>
<dbReference type="Proteomes" id="UP000324738">
    <property type="component" value="Unassembled WGS sequence"/>
</dbReference>
<evidence type="ECO:0000259" key="8">
    <source>
        <dbReference type="PROSITE" id="PS50850"/>
    </source>
</evidence>
<reference evidence="9 10" key="1">
    <citation type="submission" date="2019-08" db="EMBL/GenBank/DDBJ databases">
        <title>Aureimonas fodiniaquatilis sp. nov., isolated from a coal mine wastewater.</title>
        <authorList>
            <person name="Kim W."/>
        </authorList>
    </citation>
    <scope>NUCLEOTIDE SEQUENCE [LARGE SCALE GENOMIC DNA]</scope>
    <source>
        <strain evidence="9 10">CAU 1482</strain>
    </source>
</reference>
<feature type="transmembrane region" description="Helical" evidence="7">
    <location>
        <begin position="62"/>
        <end position="81"/>
    </location>
</feature>
<sequence length="455" mass="47511">MNNPGNPAQGKVEAQAPLSGTRSKLSLISVLIGTSVVVLDSGLVNIALPTLARQYDIDPGRAVWIVIAHQLVTAMLIIPAAGIGRRFGQRDTYLAGLFLVLLGAVGCLLAPNFAALLLARAIQGAGTAAIVALGMALVRSSYSGPQLAVMLGWYAMSVAVSNAAAPVFGGVLLATLGWRWIFAIAILPALISATLMLAGPQNRRHRDETLDLPGFLFSAMAMAAFMLSVDRVSTSPQWAIVGMAVFATSGVLFIRRQKTAFFPALYIKAFENRRFSWAVTTSFLSFAAATMTLIGCVFLVEVGRGMSALETSLILCLWPIGTAVTAPISGRLTGRFAPGRISSTGLGLFAIGAGLVAMLPSDFSAIDLAWRVGLCGLGFGLYQSPNNLEMLSAVPREHSGTAAAILACTRTMAMSFGASLAGMLLASGDPGVVAYKVISLGCLTSLLAILASEQR</sequence>
<evidence type="ECO:0000256" key="1">
    <source>
        <dbReference type="ARBA" id="ARBA00004651"/>
    </source>
</evidence>
<feature type="transmembrane region" description="Helical" evidence="7">
    <location>
        <begin position="180"/>
        <end position="198"/>
    </location>
</feature>
<dbReference type="PROSITE" id="PS50850">
    <property type="entry name" value="MFS"/>
    <property type="match status" value="1"/>
</dbReference>
<evidence type="ECO:0000256" key="2">
    <source>
        <dbReference type="ARBA" id="ARBA00022448"/>
    </source>
</evidence>
<comment type="subcellular location">
    <subcellularLocation>
        <location evidence="1">Cell membrane</location>
        <topology evidence="1">Multi-pass membrane protein</topology>
    </subcellularLocation>
</comment>
<evidence type="ECO:0000256" key="4">
    <source>
        <dbReference type="ARBA" id="ARBA00022692"/>
    </source>
</evidence>